<evidence type="ECO:0000256" key="1">
    <source>
        <dbReference type="ARBA" id="ARBA00022737"/>
    </source>
</evidence>
<dbReference type="SUPFAM" id="SSF52058">
    <property type="entry name" value="L domain-like"/>
    <property type="match status" value="1"/>
</dbReference>
<dbReference type="KEGG" id="pda:103723730"/>
<reference evidence="3" key="1">
    <citation type="journal article" date="2019" name="Nat. Commun.">
        <title>Genome-wide association mapping of date palm fruit traits.</title>
        <authorList>
            <person name="Hazzouri K.M."/>
            <person name="Gros-Balthazard M."/>
            <person name="Flowers J.M."/>
            <person name="Copetti D."/>
            <person name="Lemansour A."/>
            <person name="Lebrun M."/>
            <person name="Masmoudi K."/>
            <person name="Ferrand S."/>
            <person name="Dhar M.I."/>
            <person name="Fresquez Z.A."/>
            <person name="Rosas U."/>
            <person name="Zhang J."/>
            <person name="Talag J."/>
            <person name="Lee S."/>
            <person name="Kudrna D."/>
            <person name="Powell R.F."/>
            <person name="Leitch I.J."/>
            <person name="Krueger R.R."/>
            <person name="Wing R.A."/>
            <person name="Amiri K.M.A."/>
            <person name="Purugganan M.D."/>
        </authorList>
    </citation>
    <scope>NUCLEOTIDE SEQUENCE [LARGE SCALE GENOMIC DNA]</scope>
    <source>
        <strain evidence="3">cv. Khalas</strain>
    </source>
</reference>
<protein>
    <submittedName>
        <fullName evidence="4">Probable disease resistance RPP8-like protein 4 isoform X1</fullName>
    </submittedName>
</protein>
<evidence type="ECO:0000259" key="2">
    <source>
        <dbReference type="Pfam" id="PF23598"/>
    </source>
</evidence>
<name>A0A8B7MX58_PHODC</name>
<feature type="domain" description="Disease resistance R13L4/SHOC-2-like LRR" evidence="2">
    <location>
        <begin position="2"/>
        <end position="299"/>
    </location>
</feature>
<keyword evidence="1" id="KW-0677">Repeat</keyword>
<dbReference type="OrthoDB" id="687531at2759"/>
<dbReference type="RefSeq" id="XP_017702268.3">
    <property type="nucleotide sequence ID" value="XM_017846779.3"/>
</dbReference>
<dbReference type="AlphaFoldDB" id="A0A8B7MX58"/>
<dbReference type="PANTHER" id="PTHR47186">
    <property type="entry name" value="LEUCINE-RICH REPEAT-CONTAINING PROTEIN 57"/>
    <property type="match status" value="1"/>
</dbReference>
<sequence length="338" mass="39318">MIHLRYLGLRRTGLKRLPSSIRHLLNLQTLDARGTRISWLPKSFWKIRTLRHVYINEVMFLLAPISGDHNNLQTLKIQDTMVQACAWDVVHIGAMDAVRVNRSIGITGIKNWVTRPGFIEEAMERTASRIYRKSLEKAIEKIDSLISLTLHFSILPGDNLFAWAPKLHQLRSLRLWGQLSYKQQRELTDSRQFPPNLTKLVLIHSEFEQDPMPVLEKLPDLKFLELWSSYFGKSMSCSSVGGFPRLQHLVLYGVHNLEEWRVEVGAMPSLTHLTIWNCKILKMLPEGLQHVTTLRELKLIEMPCEFNDRVRNEDGYKVRHVCSIILNMSSMRHSYHSY</sequence>
<dbReference type="InterPro" id="IPR032675">
    <property type="entry name" value="LRR_dom_sf"/>
</dbReference>
<dbReference type="InterPro" id="IPR055414">
    <property type="entry name" value="LRR_R13L4/SHOC2-like"/>
</dbReference>
<dbReference type="Pfam" id="PF23598">
    <property type="entry name" value="LRR_14"/>
    <property type="match status" value="1"/>
</dbReference>
<keyword evidence="3" id="KW-1185">Reference proteome</keyword>
<organism evidence="3 4">
    <name type="scientific">Phoenix dactylifera</name>
    <name type="common">Date palm</name>
    <dbReference type="NCBI Taxonomy" id="42345"/>
    <lineage>
        <taxon>Eukaryota</taxon>
        <taxon>Viridiplantae</taxon>
        <taxon>Streptophyta</taxon>
        <taxon>Embryophyta</taxon>
        <taxon>Tracheophyta</taxon>
        <taxon>Spermatophyta</taxon>
        <taxon>Magnoliopsida</taxon>
        <taxon>Liliopsida</taxon>
        <taxon>Arecaceae</taxon>
        <taxon>Coryphoideae</taxon>
        <taxon>Phoeniceae</taxon>
        <taxon>Phoenix</taxon>
    </lineage>
</organism>
<dbReference type="Gene3D" id="3.80.10.10">
    <property type="entry name" value="Ribonuclease Inhibitor"/>
    <property type="match status" value="2"/>
</dbReference>
<evidence type="ECO:0000313" key="3">
    <source>
        <dbReference type="Proteomes" id="UP000228380"/>
    </source>
</evidence>
<evidence type="ECO:0000313" key="4">
    <source>
        <dbReference type="RefSeq" id="XP_017702268.3"/>
    </source>
</evidence>
<dbReference type="GeneID" id="103723730"/>
<proteinExistence type="predicted"/>
<dbReference type="Proteomes" id="UP000228380">
    <property type="component" value="Chromosome 1"/>
</dbReference>
<gene>
    <name evidence="4" type="primary">LOC103723730</name>
</gene>
<accession>A0A8B7MX58</accession>
<dbReference type="PANTHER" id="PTHR47186:SF57">
    <property type="entry name" value="OS02G0478300 PROTEIN"/>
    <property type="match status" value="1"/>
</dbReference>
<reference evidence="4" key="2">
    <citation type="submission" date="2025-08" db="UniProtKB">
        <authorList>
            <consortium name="RefSeq"/>
        </authorList>
    </citation>
    <scope>IDENTIFICATION</scope>
    <source>
        <tissue evidence="4">Young leaves</tissue>
    </source>
</reference>